<evidence type="ECO:0000313" key="4">
    <source>
        <dbReference type="Proteomes" id="UP001244011"/>
    </source>
</evidence>
<keyword evidence="4" id="KW-1185">Reference proteome</keyword>
<name>A0AAJ0FFL5_9PEZI</name>
<evidence type="ECO:0000256" key="2">
    <source>
        <dbReference type="SAM" id="SignalP"/>
    </source>
</evidence>
<keyword evidence="2" id="KW-0732">Signal</keyword>
<evidence type="ECO:0008006" key="5">
    <source>
        <dbReference type="Google" id="ProtNLM"/>
    </source>
</evidence>
<feature type="compositionally biased region" description="Low complexity" evidence="1">
    <location>
        <begin position="151"/>
        <end position="180"/>
    </location>
</feature>
<dbReference type="Proteomes" id="UP001244011">
    <property type="component" value="Unassembled WGS sequence"/>
</dbReference>
<protein>
    <recommendedName>
        <fullName evidence="5">Siderophore biosynthesis protein</fullName>
    </recommendedName>
</protein>
<organism evidence="3 4">
    <name type="scientific">Phialemonium atrogriseum</name>
    <dbReference type="NCBI Taxonomy" id="1093897"/>
    <lineage>
        <taxon>Eukaryota</taxon>
        <taxon>Fungi</taxon>
        <taxon>Dikarya</taxon>
        <taxon>Ascomycota</taxon>
        <taxon>Pezizomycotina</taxon>
        <taxon>Sordariomycetes</taxon>
        <taxon>Sordariomycetidae</taxon>
        <taxon>Cephalothecales</taxon>
        <taxon>Cephalothecaceae</taxon>
        <taxon>Phialemonium</taxon>
    </lineage>
</organism>
<evidence type="ECO:0000313" key="3">
    <source>
        <dbReference type="EMBL" id="KAK1766706.1"/>
    </source>
</evidence>
<feature type="compositionally biased region" description="Low complexity" evidence="1">
    <location>
        <begin position="108"/>
        <end position="143"/>
    </location>
</feature>
<evidence type="ECO:0000256" key="1">
    <source>
        <dbReference type="SAM" id="MobiDB-lite"/>
    </source>
</evidence>
<proteinExistence type="predicted"/>
<feature type="chain" id="PRO_5042463023" description="Siderophore biosynthesis protein" evidence="2">
    <location>
        <begin position="22"/>
        <end position="198"/>
    </location>
</feature>
<reference evidence="3" key="1">
    <citation type="submission" date="2023-06" db="EMBL/GenBank/DDBJ databases">
        <title>Genome-scale phylogeny and comparative genomics of the fungal order Sordariales.</title>
        <authorList>
            <consortium name="Lawrence Berkeley National Laboratory"/>
            <person name="Hensen N."/>
            <person name="Bonometti L."/>
            <person name="Westerberg I."/>
            <person name="Brannstrom I.O."/>
            <person name="Guillou S."/>
            <person name="Cros-Aarteil S."/>
            <person name="Calhoun S."/>
            <person name="Haridas S."/>
            <person name="Kuo A."/>
            <person name="Mondo S."/>
            <person name="Pangilinan J."/>
            <person name="Riley R."/>
            <person name="Labutti K."/>
            <person name="Andreopoulos B."/>
            <person name="Lipzen A."/>
            <person name="Chen C."/>
            <person name="Yanf M."/>
            <person name="Daum C."/>
            <person name="Ng V."/>
            <person name="Clum A."/>
            <person name="Steindorff A."/>
            <person name="Ohm R."/>
            <person name="Martin F."/>
            <person name="Silar P."/>
            <person name="Natvig D."/>
            <person name="Lalanne C."/>
            <person name="Gautier V."/>
            <person name="Ament-Velasquez S.L."/>
            <person name="Kruys A."/>
            <person name="Hutchinson M.I."/>
            <person name="Powell A.J."/>
            <person name="Barry K."/>
            <person name="Miller A.N."/>
            <person name="Grigoriev I.V."/>
            <person name="Debuchy R."/>
            <person name="Gladieux P."/>
            <person name="Thoren M.H."/>
            <person name="Johannesson H."/>
        </authorList>
    </citation>
    <scope>NUCLEOTIDE SEQUENCE</scope>
    <source>
        <strain evidence="3">8032-3</strain>
    </source>
</reference>
<gene>
    <name evidence="3" type="ORF">QBC33DRAFT_84035</name>
</gene>
<feature type="signal peptide" evidence="2">
    <location>
        <begin position="1"/>
        <end position="21"/>
    </location>
</feature>
<accession>A0AAJ0FFL5</accession>
<dbReference type="EMBL" id="MU839010">
    <property type="protein sequence ID" value="KAK1766706.1"/>
    <property type="molecule type" value="Genomic_DNA"/>
</dbReference>
<sequence length="198" mass="19675">MPGIRLYSVLALALAAQGAVARTNYDGCTSFTSTVTVHTEIGYGNTYETVIWYVSDSLEICQGVDCGGGRAPPRTVPGCPAYTGTETVTARFLTADPQAPHTQITVAPSTSTTLEVTVTEPATSSSQSGSPTGSASASGSSPSSPTPPTQPQESGTGPAETTTGSSPASSPSSTADSAAATKPANLALGVVAAALAFL</sequence>
<dbReference type="AlphaFoldDB" id="A0AAJ0FFL5"/>
<dbReference type="RefSeq" id="XP_060282919.1">
    <property type="nucleotide sequence ID" value="XM_060433132.1"/>
</dbReference>
<feature type="region of interest" description="Disordered" evidence="1">
    <location>
        <begin position="100"/>
        <end position="180"/>
    </location>
</feature>
<dbReference type="GeneID" id="85316319"/>
<comment type="caution">
    <text evidence="3">The sequence shown here is derived from an EMBL/GenBank/DDBJ whole genome shotgun (WGS) entry which is preliminary data.</text>
</comment>